<protein>
    <recommendedName>
        <fullName evidence="4">Catalase</fullName>
    </recommendedName>
</protein>
<sequence length="158" mass="18148">MRLRHEHIRPGAAQDLERDPRIEQGRGETMVFRQVAPQDPLYQDHGTAFRDVLERGLEFFAEEQRAIGLRENGHDPQFNMAGFDGQGHGAPFDDVNYRARTAAPRDGPVEFKHDARDFRVGKRLECLVVVKVVCTLRHSPALYSRLTFFNFTTKTLLQ</sequence>
<keyword evidence="3" id="KW-1185">Reference proteome</keyword>
<evidence type="ECO:0008006" key="4">
    <source>
        <dbReference type="Google" id="ProtNLM"/>
    </source>
</evidence>
<name>A0ABW9CRN2_9BURK</name>
<feature type="region of interest" description="Disordered" evidence="1">
    <location>
        <begin position="1"/>
        <end position="22"/>
    </location>
</feature>
<organism evidence="2 3">
    <name type="scientific">Caballeronia jiangsuensis</name>
    <dbReference type="NCBI Taxonomy" id="1458357"/>
    <lineage>
        <taxon>Bacteria</taxon>
        <taxon>Pseudomonadati</taxon>
        <taxon>Pseudomonadota</taxon>
        <taxon>Betaproteobacteria</taxon>
        <taxon>Burkholderiales</taxon>
        <taxon>Burkholderiaceae</taxon>
        <taxon>Caballeronia</taxon>
    </lineage>
</organism>
<evidence type="ECO:0000313" key="2">
    <source>
        <dbReference type="EMBL" id="MFM0520312.1"/>
    </source>
</evidence>
<gene>
    <name evidence="2" type="ORF">PQR08_23025</name>
</gene>
<comment type="caution">
    <text evidence="2">The sequence shown here is derived from an EMBL/GenBank/DDBJ whole genome shotgun (WGS) entry which is preliminary data.</text>
</comment>
<evidence type="ECO:0000256" key="1">
    <source>
        <dbReference type="SAM" id="MobiDB-lite"/>
    </source>
</evidence>
<accession>A0ABW9CRN2</accession>
<dbReference type="EMBL" id="JAQQDB010000023">
    <property type="protein sequence ID" value="MFM0520312.1"/>
    <property type="molecule type" value="Genomic_DNA"/>
</dbReference>
<dbReference type="Proteomes" id="UP001629462">
    <property type="component" value="Unassembled WGS sequence"/>
</dbReference>
<reference evidence="2 3" key="1">
    <citation type="journal article" date="2024" name="Chem. Sci.">
        <title>Discovery of megapolipeptins by genome mining of a Burkholderiales bacteria collection.</title>
        <authorList>
            <person name="Paulo B.S."/>
            <person name="Recchia M.J.J."/>
            <person name="Lee S."/>
            <person name="Fergusson C.H."/>
            <person name="Romanowski S.B."/>
            <person name="Hernandez A."/>
            <person name="Krull N."/>
            <person name="Liu D.Y."/>
            <person name="Cavanagh H."/>
            <person name="Bos A."/>
            <person name="Gray C.A."/>
            <person name="Murphy B.T."/>
            <person name="Linington R.G."/>
            <person name="Eustaquio A.S."/>
        </authorList>
    </citation>
    <scope>NUCLEOTIDE SEQUENCE [LARGE SCALE GENOMIC DNA]</scope>
    <source>
        <strain evidence="2 3">RL17-374-BIF-D</strain>
    </source>
</reference>
<dbReference type="RefSeq" id="WP_408162390.1">
    <property type="nucleotide sequence ID" value="NZ_JAQQDB010000023.1"/>
</dbReference>
<proteinExistence type="predicted"/>
<evidence type="ECO:0000313" key="3">
    <source>
        <dbReference type="Proteomes" id="UP001629462"/>
    </source>
</evidence>